<dbReference type="GO" id="GO:0012505">
    <property type="term" value="C:endomembrane system"/>
    <property type="evidence" value="ECO:0007669"/>
    <property type="project" value="UniProtKB-SubCell"/>
</dbReference>
<keyword evidence="3 5" id="KW-1133">Transmembrane helix</keyword>
<dbReference type="EMBL" id="HBIO01020483">
    <property type="protein sequence ID" value="CAE0470918.1"/>
    <property type="molecule type" value="Transcribed_RNA"/>
</dbReference>
<evidence type="ECO:0000256" key="2">
    <source>
        <dbReference type="ARBA" id="ARBA00022692"/>
    </source>
</evidence>
<evidence type="ECO:0000256" key="3">
    <source>
        <dbReference type="ARBA" id="ARBA00022989"/>
    </source>
</evidence>
<evidence type="ECO:0000256" key="1">
    <source>
        <dbReference type="ARBA" id="ARBA00004127"/>
    </source>
</evidence>
<dbReference type="PANTHER" id="PTHR23519">
    <property type="entry name" value="AUTOPHAGY-RELATED PROTEIN 22"/>
    <property type="match status" value="1"/>
</dbReference>
<name>A0A7S3QA37_9STRA</name>
<feature type="transmembrane region" description="Helical" evidence="5">
    <location>
        <begin position="150"/>
        <end position="169"/>
    </location>
</feature>
<evidence type="ECO:0000256" key="4">
    <source>
        <dbReference type="ARBA" id="ARBA00023136"/>
    </source>
</evidence>
<gene>
    <name evidence="6" type="ORF">CDEB00056_LOCUS15771</name>
</gene>
<feature type="transmembrane region" description="Helical" evidence="5">
    <location>
        <begin position="201"/>
        <end position="225"/>
    </location>
</feature>
<dbReference type="AlphaFoldDB" id="A0A7S3QA37"/>
<proteinExistence type="predicted"/>
<evidence type="ECO:0000313" key="6">
    <source>
        <dbReference type="EMBL" id="CAE0470918.1"/>
    </source>
</evidence>
<feature type="transmembrane region" description="Helical" evidence="5">
    <location>
        <begin position="176"/>
        <end position="195"/>
    </location>
</feature>
<feature type="transmembrane region" description="Helical" evidence="5">
    <location>
        <begin position="280"/>
        <end position="298"/>
    </location>
</feature>
<keyword evidence="2 5" id="KW-0812">Transmembrane</keyword>
<organism evidence="6">
    <name type="scientific">Chaetoceros debilis</name>
    <dbReference type="NCBI Taxonomy" id="122233"/>
    <lineage>
        <taxon>Eukaryota</taxon>
        <taxon>Sar</taxon>
        <taxon>Stramenopiles</taxon>
        <taxon>Ochrophyta</taxon>
        <taxon>Bacillariophyta</taxon>
        <taxon>Coscinodiscophyceae</taxon>
        <taxon>Chaetocerotophycidae</taxon>
        <taxon>Chaetocerotales</taxon>
        <taxon>Chaetocerotaceae</taxon>
        <taxon>Chaetoceros</taxon>
    </lineage>
</organism>
<evidence type="ECO:0000256" key="5">
    <source>
        <dbReference type="SAM" id="Phobius"/>
    </source>
</evidence>
<dbReference type="InterPro" id="IPR036259">
    <property type="entry name" value="MFS_trans_sf"/>
</dbReference>
<keyword evidence="4 5" id="KW-0472">Membrane</keyword>
<sequence length="317" mass="34870">MSESVPVVDEEGGKAETVLSSSFHLRPSLRGDDGDDFLEVDEDNGHQESHQDVKTCPYPFSCFNGRNLFRQKTNDATGVVYLDCAKNIANVSNLFYATGLLYLAQNSIIDHQCNDLEQQGVDQNTSGGSISCFNDNKILGFNPVSLVTNVWTISGILSALFLPFIGSVLDHSKYRWEVGLAVSACIVLIQAAQIATNEKTWLVMTGLEAINASITQITLLCSAAYMTEVQEQVTSDEFSKINTVKFLAGFSNTIGLLVIIVAAGYIWGFNDLQMAQFSQAIGSVLMCVFFLPHVVLPWQKRTSKGCTRERELSHCRI</sequence>
<protein>
    <submittedName>
        <fullName evidence="6">Uncharacterized protein</fullName>
    </submittedName>
</protein>
<dbReference type="SUPFAM" id="SSF103473">
    <property type="entry name" value="MFS general substrate transporter"/>
    <property type="match status" value="1"/>
</dbReference>
<accession>A0A7S3QA37</accession>
<dbReference type="InterPro" id="IPR050495">
    <property type="entry name" value="ATG22/LtaA_families"/>
</dbReference>
<dbReference type="PANTHER" id="PTHR23519:SF1">
    <property type="entry name" value="AUTOPHAGY-RELATED PROTEIN 22"/>
    <property type="match status" value="1"/>
</dbReference>
<feature type="transmembrane region" description="Helical" evidence="5">
    <location>
        <begin position="246"/>
        <end position="268"/>
    </location>
</feature>
<comment type="subcellular location">
    <subcellularLocation>
        <location evidence="1">Endomembrane system</location>
        <topology evidence="1">Multi-pass membrane protein</topology>
    </subcellularLocation>
</comment>
<reference evidence="6" key="1">
    <citation type="submission" date="2021-01" db="EMBL/GenBank/DDBJ databases">
        <authorList>
            <person name="Corre E."/>
            <person name="Pelletier E."/>
            <person name="Niang G."/>
            <person name="Scheremetjew M."/>
            <person name="Finn R."/>
            <person name="Kale V."/>
            <person name="Holt S."/>
            <person name="Cochrane G."/>
            <person name="Meng A."/>
            <person name="Brown T."/>
            <person name="Cohen L."/>
        </authorList>
    </citation>
    <scope>NUCLEOTIDE SEQUENCE</scope>
    <source>
        <strain evidence="6">MM31A-1</strain>
    </source>
</reference>